<dbReference type="PRINTS" id="PR00344">
    <property type="entry name" value="BCTRLSENSOR"/>
</dbReference>
<dbReference type="SMART" id="SM00387">
    <property type="entry name" value="HATPase_c"/>
    <property type="match status" value="1"/>
</dbReference>
<keyword evidence="5 10" id="KW-0418">Kinase</keyword>
<feature type="transmembrane region" description="Helical" evidence="7">
    <location>
        <begin position="114"/>
        <end position="134"/>
    </location>
</feature>
<reference evidence="9 12" key="2">
    <citation type="submission" date="2018-07" db="EMBL/GenBank/DDBJ databases">
        <title>Genome sequences of Haloplanus aerogenes JCM 16430T.</title>
        <authorList>
            <person name="Kim Y.B."/>
            <person name="Roh S.W."/>
        </authorList>
    </citation>
    <scope>NUCLEOTIDE SEQUENCE [LARGE SCALE GENOMIC DNA]</scope>
    <source>
        <strain evidence="9 12">JCM 16430</strain>
    </source>
</reference>
<evidence type="ECO:0000256" key="2">
    <source>
        <dbReference type="ARBA" id="ARBA00012438"/>
    </source>
</evidence>
<dbReference type="InterPro" id="IPR004358">
    <property type="entry name" value="Sig_transdc_His_kin-like_C"/>
</dbReference>
<dbReference type="PANTHER" id="PTHR44936">
    <property type="entry name" value="SENSOR PROTEIN CREC"/>
    <property type="match status" value="1"/>
</dbReference>
<keyword evidence="7" id="KW-0472">Membrane</keyword>
<dbReference type="InterPro" id="IPR005467">
    <property type="entry name" value="His_kinase_dom"/>
</dbReference>
<dbReference type="InterPro" id="IPR003594">
    <property type="entry name" value="HATPase_dom"/>
</dbReference>
<proteinExistence type="predicted"/>
<dbReference type="KEGG" id="haer:DU502_12220"/>
<dbReference type="Proteomes" id="UP000282007">
    <property type="component" value="Chromosome"/>
</dbReference>
<dbReference type="OrthoDB" id="3369at2157"/>
<dbReference type="EMBL" id="CP034145">
    <property type="protein sequence ID" value="AZH26075.1"/>
    <property type="molecule type" value="Genomic_DNA"/>
</dbReference>
<evidence type="ECO:0000259" key="8">
    <source>
        <dbReference type="PROSITE" id="PS50109"/>
    </source>
</evidence>
<dbReference type="GO" id="GO:0004673">
    <property type="term" value="F:protein histidine kinase activity"/>
    <property type="evidence" value="ECO:0007669"/>
    <property type="project" value="UniProtKB-EC"/>
</dbReference>
<evidence type="ECO:0000313" key="9">
    <source>
        <dbReference type="EMBL" id="AZH26075.1"/>
    </source>
</evidence>
<sequence>MIESFRDARLRRFLAGGSISLLGAFLLGIPMFDIWDDATNLSWAVLVTLAENALFLFLAAILVWGGLWLVRTDWEVDRVATVARRTVVATVAFGGLIGWATFLQIQVMGTLKPLVLALDGVLVGAVTSFGISVASTRATVFKREADAERARNDDLELLYHTASNLEATSDREAAYDIVEGALRDALDGSPFRVVVDGSTVVTHATPTDDAVQPVERVSIGGRGRIDLWDAPVEHRDILSVELFASHLDEAIQRIEREERLREERDILDFVNRTLRHDLLGDLSLLEARLRMLDRDVTFDEGAHAEHLDVALGRTDEMHEFIRTMRTYMESVLTDDHPLEAVPLCPVLDDHLDALRDAHPDVSITRESIPKVAVEADDLLGHVFANLLRNAVEHNDAPTPSVTVDAERLDDVVRVRIADNGPGIPDDRRETIFEQGSHGTESQGSGFGLYLVKDAVENYDGEVRVRDNEPRGTVFELDLPIAR</sequence>
<evidence type="ECO:0000256" key="4">
    <source>
        <dbReference type="ARBA" id="ARBA00022741"/>
    </source>
</evidence>
<dbReference type="Pfam" id="PF02518">
    <property type="entry name" value="HATPase_c"/>
    <property type="match status" value="1"/>
</dbReference>
<dbReference type="InterPro" id="IPR036890">
    <property type="entry name" value="HATPase_C_sf"/>
</dbReference>
<keyword evidence="12" id="KW-1185">Reference proteome</keyword>
<accession>A0A3M0DB81</accession>
<feature type="transmembrane region" description="Helical" evidence="7">
    <location>
        <begin position="12"/>
        <end position="32"/>
    </location>
</feature>
<feature type="domain" description="Histidine kinase" evidence="8">
    <location>
        <begin position="273"/>
        <end position="482"/>
    </location>
</feature>
<keyword evidence="4" id="KW-0547">Nucleotide-binding</keyword>
<dbReference type="SUPFAM" id="SSF55874">
    <property type="entry name" value="ATPase domain of HSP90 chaperone/DNA topoisomerase II/histidine kinase"/>
    <property type="match status" value="1"/>
</dbReference>
<evidence type="ECO:0000256" key="1">
    <source>
        <dbReference type="ARBA" id="ARBA00000085"/>
    </source>
</evidence>
<keyword evidence="3" id="KW-0808">Transferase</keyword>
<evidence type="ECO:0000256" key="7">
    <source>
        <dbReference type="SAM" id="Phobius"/>
    </source>
</evidence>
<comment type="catalytic activity">
    <reaction evidence="1">
        <text>ATP + protein L-histidine = ADP + protein N-phospho-L-histidine.</text>
        <dbReference type="EC" id="2.7.13.3"/>
    </reaction>
</comment>
<evidence type="ECO:0000256" key="3">
    <source>
        <dbReference type="ARBA" id="ARBA00022679"/>
    </source>
</evidence>
<organism evidence="10 11">
    <name type="scientific">Haloplanus aerogenes</name>
    <dbReference type="NCBI Taxonomy" id="660522"/>
    <lineage>
        <taxon>Archaea</taxon>
        <taxon>Methanobacteriati</taxon>
        <taxon>Methanobacteriota</taxon>
        <taxon>Stenosarchaea group</taxon>
        <taxon>Halobacteria</taxon>
        <taxon>Halobacteriales</taxon>
        <taxon>Haloferacaceae</taxon>
        <taxon>Haloplanus</taxon>
    </lineage>
</organism>
<evidence type="ECO:0000256" key="6">
    <source>
        <dbReference type="ARBA" id="ARBA00022840"/>
    </source>
</evidence>
<dbReference type="Proteomes" id="UP000277326">
    <property type="component" value="Unassembled WGS sequence"/>
</dbReference>
<protein>
    <recommendedName>
        <fullName evidence="2">histidine kinase</fullName>
        <ecNumber evidence="2">2.7.13.3</ecNumber>
    </recommendedName>
</protein>
<evidence type="ECO:0000313" key="12">
    <source>
        <dbReference type="Proteomes" id="UP000282007"/>
    </source>
</evidence>
<feature type="transmembrane region" description="Helical" evidence="7">
    <location>
        <begin position="82"/>
        <end position="102"/>
    </location>
</feature>
<dbReference type="RefSeq" id="WP_121920555.1">
    <property type="nucleotide sequence ID" value="NZ_CP034145.1"/>
</dbReference>
<dbReference type="InterPro" id="IPR050980">
    <property type="entry name" value="2C_sensor_his_kinase"/>
</dbReference>
<dbReference type="AlphaFoldDB" id="A0A3M0DB81"/>
<keyword evidence="7" id="KW-0812">Transmembrane</keyword>
<reference evidence="10 11" key="1">
    <citation type="journal article" date="2015" name="Stand. Genomic Sci.">
        <title>Genomic Encyclopedia of Bacterial and Archaeal Type Strains, Phase III: the genomes of soil and plant-associated and newly described type strains.</title>
        <authorList>
            <person name="Whitman W.B."/>
            <person name="Woyke T."/>
            <person name="Klenk H.P."/>
            <person name="Zhou Y."/>
            <person name="Lilburn T.G."/>
            <person name="Beck B.J."/>
            <person name="De Vos P."/>
            <person name="Vandamme P."/>
            <person name="Eisen J.A."/>
            <person name="Garrity G."/>
            <person name="Hugenholtz P."/>
            <person name="Kyrpides N.C."/>
        </authorList>
    </citation>
    <scope>NUCLEOTIDE SEQUENCE [LARGE SCALE GENOMIC DNA]</scope>
    <source>
        <strain evidence="10 11">CGMCC 1.10124</strain>
    </source>
</reference>
<keyword evidence="7" id="KW-1133">Transmembrane helix</keyword>
<evidence type="ECO:0000256" key="5">
    <source>
        <dbReference type="ARBA" id="ARBA00022777"/>
    </source>
</evidence>
<dbReference type="PROSITE" id="PS50109">
    <property type="entry name" value="HIS_KIN"/>
    <property type="match status" value="1"/>
</dbReference>
<dbReference type="PANTHER" id="PTHR44936:SF10">
    <property type="entry name" value="SENSOR PROTEIN RSTB"/>
    <property type="match status" value="1"/>
</dbReference>
<dbReference type="EC" id="2.7.13.3" evidence="2"/>
<feature type="transmembrane region" description="Helical" evidence="7">
    <location>
        <begin position="52"/>
        <end position="70"/>
    </location>
</feature>
<name>A0A3M0DB81_9EURY</name>
<dbReference type="EMBL" id="REFS01000003">
    <property type="protein sequence ID" value="RMB18475.1"/>
    <property type="molecule type" value="Genomic_DNA"/>
</dbReference>
<dbReference type="Gene3D" id="3.30.565.10">
    <property type="entry name" value="Histidine kinase-like ATPase, C-terminal domain"/>
    <property type="match status" value="1"/>
</dbReference>
<dbReference type="CDD" id="cd00075">
    <property type="entry name" value="HATPase"/>
    <property type="match status" value="1"/>
</dbReference>
<evidence type="ECO:0000313" key="11">
    <source>
        <dbReference type="Proteomes" id="UP000277326"/>
    </source>
</evidence>
<dbReference type="GO" id="GO:0005524">
    <property type="term" value="F:ATP binding"/>
    <property type="evidence" value="ECO:0007669"/>
    <property type="project" value="UniProtKB-KW"/>
</dbReference>
<evidence type="ECO:0000313" key="10">
    <source>
        <dbReference type="EMBL" id="RMB18475.1"/>
    </source>
</evidence>
<gene>
    <name evidence="10" type="ORF">ATH50_1933</name>
    <name evidence="9" type="ORF">DU502_12220</name>
</gene>
<dbReference type="GeneID" id="38472064"/>
<reference evidence="10" key="3">
    <citation type="submission" date="2018-10" db="EMBL/GenBank/DDBJ databases">
        <authorList>
            <person name="Whitman W."/>
            <person name="Huntemann M."/>
            <person name="Clum A."/>
            <person name="Pillay M."/>
            <person name="Palaniappan K."/>
            <person name="Varghese N."/>
            <person name="Mikhailova N."/>
            <person name="Stamatis D."/>
            <person name="Reddy T."/>
            <person name="Daum C."/>
            <person name="Shapiro N."/>
            <person name="Ivanova N."/>
            <person name="Kyrpides N."/>
            <person name="Woyke T."/>
        </authorList>
    </citation>
    <scope>NUCLEOTIDE SEQUENCE</scope>
    <source>
        <strain evidence="10">CGMCC 1.10124</strain>
    </source>
</reference>
<keyword evidence="6" id="KW-0067">ATP-binding</keyword>